<dbReference type="PANTHER" id="PTHR15830:SF10">
    <property type="entry name" value="TELOMERE LENGTH REGULATION PROTEIN TEL2 HOMOLOG"/>
    <property type="match status" value="1"/>
</dbReference>
<dbReference type="Gene3D" id="1.25.40.720">
    <property type="entry name" value="Telomere length regulation protein 2, C-terminal domain"/>
    <property type="match status" value="2"/>
</dbReference>
<dbReference type="InterPro" id="IPR019337">
    <property type="entry name" value="Telomere_length_regulation_dom"/>
</dbReference>
<proteinExistence type="inferred from homology"/>
<dbReference type="InterPro" id="IPR038528">
    <property type="entry name" value="TEL2_C_sf"/>
</dbReference>
<accession>A0AAV9TWN7</accession>
<evidence type="ECO:0000313" key="4">
    <source>
        <dbReference type="EMBL" id="KAK6330248.1"/>
    </source>
</evidence>
<dbReference type="GO" id="GO:0005829">
    <property type="term" value="C:cytosol"/>
    <property type="evidence" value="ECO:0007669"/>
    <property type="project" value="TreeGrafter"/>
</dbReference>
<evidence type="ECO:0000259" key="3">
    <source>
        <dbReference type="Pfam" id="PF10193"/>
    </source>
</evidence>
<dbReference type="GO" id="GO:0051083">
    <property type="term" value="P:'de novo' cotranslational protein folding"/>
    <property type="evidence" value="ECO:0007669"/>
    <property type="project" value="TreeGrafter"/>
</dbReference>
<feature type="domain" description="Telomere length regulation protein conserved" evidence="3">
    <location>
        <begin position="682"/>
        <end position="793"/>
    </location>
</feature>
<evidence type="ECO:0000256" key="1">
    <source>
        <dbReference type="ARBA" id="ARBA00006133"/>
    </source>
</evidence>
<feature type="compositionally biased region" description="Low complexity" evidence="2">
    <location>
        <begin position="46"/>
        <end position="57"/>
    </location>
</feature>
<dbReference type="GO" id="GO:0051879">
    <property type="term" value="F:Hsp90 protein binding"/>
    <property type="evidence" value="ECO:0007669"/>
    <property type="project" value="TreeGrafter"/>
</dbReference>
<dbReference type="PANTHER" id="PTHR15830">
    <property type="entry name" value="TELOMERE LENGTH REGULATION PROTEIN TEL2 FAMILY MEMBER"/>
    <property type="match status" value="1"/>
</dbReference>
<dbReference type="GO" id="GO:0042162">
    <property type="term" value="F:telomeric DNA binding"/>
    <property type="evidence" value="ECO:0007669"/>
    <property type="project" value="TreeGrafter"/>
</dbReference>
<reference evidence="4 5" key="1">
    <citation type="submission" date="2019-10" db="EMBL/GenBank/DDBJ databases">
        <authorList>
            <person name="Palmer J.M."/>
        </authorList>
    </citation>
    <scope>NUCLEOTIDE SEQUENCE [LARGE SCALE GENOMIC DNA]</scope>
    <source>
        <strain evidence="4 5">TWF730</strain>
    </source>
</reference>
<keyword evidence="5" id="KW-1185">Reference proteome</keyword>
<comment type="similarity">
    <text evidence="1">Belongs to the TEL2 family.</text>
</comment>
<dbReference type="Proteomes" id="UP001373714">
    <property type="component" value="Unassembled WGS sequence"/>
</dbReference>
<dbReference type="InterPro" id="IPR051970">
    <property type="entry name" value="TEL2_Regulation"/>
</dbReference>
<feature type="region of interest" description="Disordered" evidence="2">
    <location>
        <begin position="602"/>
        <end position="674"/>
    </location>
</feature>
<organism evidence="4 5">
    <name type="scientific">Orbilia blumenaviensis</name>
    <dbReference type="NCBI Taxonomy" id="1796055"/>
    <lineage>
        <taxon>Eukaryota</taxon>
        <taxon>Fungi</taxon>
        <taxon>Dikarya</taxon>
        <taxon>Ascomycota</taxon>
        <taxon>Pezizomycotina</taxon>
        <taxon>Orbiliomycetes</taxon>
        <taxon>Orbiliales</taxon>
        <taxon>Orbiliaceae</taxon>
        <taxon>Orbilia</taxon>
    </lineage>
</organism>
<sequence length="1076" mass="118989">MDGLLTPIRITSLKTSNPGEKETIDLKLSSTTLIRPVEEIPPPSDTAATNASTSTSNRKPTSPEDALEILRSQPSLDGLSTTLEYLLSKPLLQRSTSNGTPKDDDGDDAASKPVFEITSISPLTSRIVNVLIVDIIPSFWGVLTTTTSGSSHKPDRNRLLQCLRSIVGLGGIVERLRLLLKQVPTAARPKNVTVTKVDVERVDRREGVLMQIRDLMDVLGYILRGDRVVKTFWEGLKHTSGGGGSSRSPEDGKKEMAWKEFVGLIAGGKVLSVAAEADIVISEAEDEVVEKRRYSWVSDGKQYTSWLGENITRMLDETDLSDTSAWKAVASVLARGFGLGYTEYLIDTRLYLRTSLLTKATTTRIRLLLLLRLKSHERGIYINTLLKLLSQHHLPTHLEESPNYTKHISLAAKIIEELCILNDGLQKGYQDILLEWILVNGGPGSGEPIGIRRAIICALKASTEAPTIFQEVLESQVQTFGENLWIRHAPIIHQEVNVQCLLLCAGYVHSQPLSYLKIVARSSSFMNGVSNHLASTNIRVRFLGMIVGETISTLVDRDERQLKFKDSLDASDEEAAKWRALVKVDDITPSWDIFKDEVFKSPPLPKKPSKKPSSSTKNSAIIEVTGPSSTIISEIDPSNRIQELDSSSDDDDDLIPYPKPDSDPEDSDDDATLVNRKKVPPPVYIRDLLYLLSDHDSFDKQQIALLHAAVLIRRKATHGTEVSSHAVDLLTTLVGMQDKFSMENFDTLRLKAVVSLLVTLPLISGPWASQRIFEGDYSLAQRCVMLSGMGIAAMELSGEEIPDNSPLYTFQLSPQEKEKSQFPSKRLPQRLHNIYNTTSSSISSTSTSSTTSTAIDTLSTSLKSHLLQPLAAKAANELSPLPSLLKIRKFSSRPEIESTRKKPTINKLSQVVIPAFFGPLTGRWWVYVKDHGGSASTTLIPHLLAMYIKTLTVLLHTTGPNGVMIPQMVDNMWDILLNLRHSKLTLENSTVLDAVLFGLLAIFEVCKEDRDKRRLAEERSKELVETQEWVGKVFEGSGDASEGGGEDRKGLAAAVLLRCREVVERYERLLMGDLIG</sequence>
<comment type="caution">
    <text evidence="4">The sequence shown here is derived from an EMBL/GenBank/DDBJ whole genome shotgun (WGS) entry which is preliminary data.</text>
</comment>
<dbReference type="Pfam" id="PF10193">
    <property type="entry name" value="Telomere_reg-2"/>
    <property type="match status" value="1"/>
</dbReference>
<dbReference type="EMBL" id="JAVHNS010000019">
    <property type="protein sequence ID" value="KAK6330248.1"/>
    <property type="molecule type" value="Genomic_DNA"/>
</dbReference>
<evidence type="ECO:0000256" key="2">
    <source>
        <dbReference type="SAM" id="MobiDB-lite"/>
    </source>
</evidence>
<evidence type="ECO:0000313" key="5">
    <source>
        <dbReference type="Proteomes" id="UP001373714"/>
    </source>
</evidence>
<dbReference type="AlphaFoldDB" id="A0AAV9TWN7"/>
<name>A0AAV9TWN7_9PEZI</name>
<feature type="region of interest" description="Disordered" evidence="2">
    <location>
        <begin position="15"/>
        <end position="64"/>
    </location>
</feature>
<gene>
    <name evidence="4" type="primary">TEL2</name>
    <name evidence="4" type="ORF">TWF730_004743</name>
</gene>
<protein>
    <submittedName>
        <fullName evidence="4">Telomere binding protein</fullName>
    </submittedName>
</protein>